<proteinExistence type="inferred from homology"/>
<dbReference type="PANTHER" id="PTHR38662">
    <property type="entry name" value="COBALT TRANSPORT PROTEIN CBIN"/>
    <property type="match status" value="1"/>
</dbReference>
<gene>
    <name evidence="10" type="primary">cbiN</name>
    <name evidence="11" type="ORF">DFR38_102123</name>
</gene>
<evidence type="ECO:0000256" key="6">
    <source>
        <dbReference type="ARBA" id="ARBA00022989"/>
    </source>
</evidence>
<comment type="pathway">
    <text evidence="10">Cofactor biosynthesis; adenosylcobalamin biosynthesis.</text>
</comment>
<keyword evidence="9 10" id="KW-0170">Cobalt</keyword>
<evidence type="ECO:0000313" key="12">
    <source>
        <dbReference type="Proteomes" id="UP000248395"/>
    </source>
</evidence>
<comment type="subunit">
    <text evidence="10">Forms an energy-coupling factor (ECF) transporter complex composed of an ATP-binding protein (A component, CbiO), a transmembrane protein (T component, CbiQ) and 2 possible substrate-capture proteins (S components, CbiM and CbiN) of unknown stoichimetry.</text>
</comment>
<evidence type="ECO:0000256" key="4">
    <source>
        <dbReference type="ARBA" id="ARBA00022573"/>
    </source>
</evidence>
<dbReference type="AlphaFoldDB" id="A0A318JI33"/>
<evidence type="ECO:0000313" key="11">
    <source>
        <dbReference type="EMBL" id="PXX50474.1"/>
    </source>
</evidence>
<dbReference type="EMBL" id="QJKC01000002">
    <property type="protein sequence ID" value="PXX50474.1"/>
    <property type="molecule type" value="Genomic_DNA"/>
</dbReference>
<evidence type="ECO:0000256" key="7">
    <source>
        <dbReference type="ARBA" id="ARBA00023065"/>
    </source>
</evidence>
<comment type="subcellular location">
    <subcellularLocation>
        <location evidence="10">Cell membrane</location>
        <topology evidence="10">Multi-pass membrane protein</topology>
    </subcellularLocation>
</comment>
<dbReference type="OrthoDB" id="1551318at2"/>
<dbReference type="HAMAP" id="MF_00330">
    <property type="entry name" value="CbiN"/>
    <property type="match status" value="1"/>
</dbReference>
<evidence type="ECO:0000256" key="1">
    <source>
        <dbReference type="ARBA" id="ARBA00022426"/>
    </source>
</evidence>
<keyword evidence="4 10" id="KW-0169">Cobalamin biosynthesis</keyword>
<comment type="function">
    <text evidence="10">Part of the energy-coupling factor (ECF) transporter complex CbiMNOQ involved in cobalt import.</text>
</comment>
<comment type="caution">
    <text evidence="11">The sequence shown here is derived from an EMBL/GenBank/DDBJ whole genome shotgun (WGS) entry which is preliminary data.</text>
</comment>
<protein>
    <recommendedName>
        <fullName evidence="10">Cobalt transport protein CbiN</fullName>
    </recommendedName>
    <alternativeName>
        <fullName evidence="10">Energy-coupling factor transporter probable substrate-capture protein CbiN</fullName>
        <shortName evidence="10">ECF transporter S component CbiN</shortName>
    </alternativeName>
</protein>
<keyword evidence="5 10" id="KW-0812">Transmembrane</keyword>
<evidence type="ECO:0000256" key="5">
    <source>
        <dbReference type="ARBA" id="ARBA00022692"/>
    </source>
</evidence>
<dbReference type="UniPathway" id="UPA00148"/>
<dbReference type="GO" id="GO:0015087">
    <property type="term" value="F:cobalt ion transmembrane transporter activity"/>
    <property type="evidence" value="ECO:0007669"/>
    <property type="project" value="UniProtKB-UniRule"/>
</dbReference>
<keyword evidence="2 10" id="KW-0813">Transport</keyword>
<evidence type="ECO:0000256" key="8">
    <source>
        <dbReference type="ARBA" id="ARBA00023136"/>
    </source>
</evidence>
<evidence type="ECO:0000256" key="10">
    <source>
        <dbReference type="HAMAP-Rule" id="MF_00330"/>
    </source>
</evidence>
<dbReference type="InterPro" id="IPR003705">
    <property type="entry name" value="CbiN"/>
</dbReference>
<evidence type="ECO:0000256" key="2">
    <source>
        <dbReference type="ARBA" id="ARBA00022448"/>
    </source>
</evidence>
<dbReference type="NCBIfam" id="NF002780">
    <property type="entry name" value="PRK02898.1"/>
    <property type="match status" value="1"/>
</dbReference>
<keyword evidence="1 10" id="KW-0171">Cobalt transport</keyword>
<comment type="similarity">
    <text evidence="10">Belongs to the CbiN family.</text>
</comment>
<accession>A0A318JI33</accession>
<keyword evidence="6 10" id="KW-1133">Transmembrane helix</keyword>
<keyword evidence="12" id="KW-1185">Reference proteome</keyword>
<dbReference type="Pfam" id="PF02553">
    <property type="entry name" value="CbiN"/>
    <property type="match status" value="1"/>
</dbReference>
<name>A0A318JI33_9NEIS</name>
<dbReference type="PANTHER" id="PTHR38662:SF1">
    <property type="entry name" value="COBALT TRANSPORT PROTEIN CBIN"/>
    <property type="match status" value="1"/>
</dbReference>
<comment type="caution">
    <text evidence="10">Lacks conserved residue(s) required for the propagation of feature annotation.</text>
</comment>
<evidence type="ECO:0000256" key="3">
    <source>
        <dbReference type="ARBA" id="ARBA00022475"/>
    </source>
</evidence>
<reference evidence="11 12" key="1">
    <citation type="submission" date="2018-05" db="EMBL/GenBank/DDBJ databases">
        <title>Genomic Encyclopedia of Type Strains, Phase IV (KMG-IV): sequencing the most valuable type-strain genomes for metagenomic binning, comparative biology and taxonomic classification.</title>
        <authorList>
            <person name="Goeker M."/>
        </authorList>
    </citation>
    <scope>NUCLEOTIDE SEQUENCE [LARGE SCALE GENOMIC DNA]</scope>
    <source>
        <strain evidence="11 12">DSM 25134</strain>
    </source>
</reference>
<keyword evidence="7 10" id="KW-0406">Ion transport</keyword>
<dbReference type="GO" id="GO:0005886">
    <property type="term" value="C:plasma membrane"/>
    <property type="evidence" value="ECO:0007669"/>
    <property type="project" value="UniProtKB-SubCell"/>
</dbReference>
<dbReference type="Proteomes" id="UP000248395">
    <property type="component" value="Unassembled WGS sequence"/>
</dbReference>
<feature type="transmembrane region" description="Helical" evidence="10">
    <location>
        <begin position="67"/>
        <end position="83"/>
    </location>
</feature>
<dbReference type="GO" id="GO:0009236">
    <property type="term" value="P:cobalamin biosynthetic process"/>
    <property type="evidence" value="ECO:0007669"/>
    <property type="project" value="UniProtKB-UniRule"/>
</dbReference>
<sequence length="96" mass="10175">MAKSSRSKWLLLGSVALVVLPLLLVEGKFAGSDDQATAAITHAKPGYQPWFTPIWEPPSGEVESLLFALQAAMGAGVIGYVIGKRQGLAARDDAEH</sequence>
<evidence type="ECO:0000256" key="9">
    <source>
        <dbReference type="ARBA" id="ARBA00023285"/>
    </source>
</evidence>
<dbReference type="NCBIfam" id="TIGR01165">
    <property type="entry name" value="cbiN"/>
    <property type="match status" value="1"/>
</dbReference>
<keyword evidence="8 10" id="KW-0472">Membrane</keyword>
<dbReference type="RefSeq" id="WP_059286312.1">
    <property type="nucleotide sequence ID" value="NZ_LNQU01000070.1"/>
</dbReference>
<organism evidence="11 12">
    <name type="scientific">Aquitalea magnusonii</name>
    <dbReference type="NCBI Taxonomy" id="332411"/>
    <lineage>
        <taxon>Bacteria</taxon>
        <taxon>Pseudomonadati</taxon>
        <taxon>Pseudomonadota</taxon>
        <taxon>Betaproteobacteria</taxon>
        <taxon>Neisseriales</taxon>
        <taxon>Chromobacteriaceae</taxon>
        <taxon>Aquitalea</taxon>
    </lineage>
</organism>
<keyword evidence="3 10" id="KW-1003">Cell membrane</keyword>